<feature type="non-terminal residue" evidence="1">
    <location>
        <position position="115"/>
    </location>
</feature>
<dbReference type="EMBL" id="RCHS01002615">
    <property type="protein sequence ID" value="RMX46665.1"/>
    <property type="molecule type" value="Genomic_DNA"/>
</dbReference>
<comment type="caution">
    <text evidence="1">The sequence shown here is derived from an EMBL/GenBank/DDBJ whole genome shotgun (WGS) entry which is preliminary data.</text>
</comment>
<gene>
    <name evidence="1" type="ORF">pdam_00019044</name>
</gene>
<keyword evidence="2" id="KW-1185">Reference proteome</keyword>
<evidence type="ECO:0000313" key="2">
    <source>
        <dbReference type="Proteomes" id="UP000275408"/>
    </source>
</evidence>
<proteinExistence type="predicted"/>
<reference evidence="1 2" key="1">
    <citation type="journal article" date="2018" name="Sci. Rep.">
        <title>Comparative analysis of the Pocillopora damicornis genome highlights role of immune system in coral evolution.</title>
        <authorList>
            <person name="Cunning R."/>
            <person name="Bay R.A."/>
            <person name="Gillette P."/>
            <person name="Baker A.C."/>
            <person name="Traylor-Knowles N."/>
        </authorList>
    </citation>
    <scope>NUCLEOTIDE SEQUENCE [LARGE SCALE GENOMIC DNA]</scope>
    <source>
        <strain evidence="1">RSMAS</strain>
        <tissue evidence="1">Whole animal</tissue>
    </source>
</reference>
<protein>
    <submittedName>
        <fullName evidence="1">Uncharacterized protein</fullName>
    </submittedName>
</protein>
<name>A0A3M6TYZ8_POCDA</name>
<sequence length="115" mass="13191">MNKAIPEFYMRFMVENSKDQGKLFRAAKKLLTTENKLSFLDHVDKDKLTNETAELMKFLDAMEIHVNETHSNISLGFEQRPESFYPLTKSDVCALIQKSAKKSCMLDPMPTSLVT</sequence>
<evidence type="ECO:0000313" key="1">
    <source>
        <dbReference type="EMBL" id="RMX46665.1"/>
    </source>
</evidence>
<dbReference type="AlphaFoldDB" id="A0A3M6TYZ8"/>
<accession>A0A3M6TYZ8</accession>
<organism evidence="1 2">
    <name type="scientific">Pocillopora damicornis</name>
    <name type="common">Cauliflower coral</name>
    <name type="synonym">Millepora damicornis</name>
    <dbReference type="NCBI Taxonomy" id="46731"/>
    <lineage>
        <taxon>Eukaryota</taxon>
        <taxon>Metazoa</taxon>
        <taxon>Cnidaria</taxon>
        <taxon>Anthozoa</taxon>
        <taxon>Hexacorallia</taxon>
        <taxon>Scleractinia</taxon>
        <taxon>Astrocoeniina</taxon>
        <taxon>Pocilloporidae</taxon>
        <taxon>Pocillopora</taxon>
    </lineage>
</organism>
<dbReference type="Proteomes" id="UP000275408">
    <property type="component" value="Unassembled WGS sequence"/>
</dbReference>